<protein>
    <recommendedName>
        <fullName evidence="2">separase</fullName>
        <ecNumber evidence="2">3.4.22.49</ecNumber>
    </recommendedName>
</protein>
<evidence type="ECO:0000256" key="4">
    <source>
        <dbReference type="ARBA" id="ARBA00022829"/>
    </source>
</evidence>
<dbReference type="EC" id="3.4.22.49" evidence="2"/>
<sequence>MCTRDELLQKLNDRSLTPALILSSYEYTYKPLIDAPLPINRLNGRKFAQNYGVSLLALIRQCNAELQKKQSKDNCDCILAVMEMGLKLISRIHSHIFDDNSEYYQLWYAYILRLSDNEKHEKCSEISKGVIKELEENYKKKETNFLMVNILILKCHSMLQLPEKSVDKLEEIYEIIAEKCKNILISLKNGLTQADHQNLNRIYQSSFKILFKTGKCLDNLSGGNIQLHKQALEIRLQALIYLEKTRPFISTDYFAFAYSSIQSTYKVASSASSSVLYESCINAIDSSLEVVTTHNLSMLEDKNIRNMIELQSFLYQKQDLYDAAKSSLNNLIIDQLENIPTLLYNVKYSLEIAKCSYLGKISLIRDLENAVYWINLLFDEKLSGPTTLTQSEIQEIKEITPKVQAQLECWLKIAGNLHAPSNIKQGMQLPYGTVKLLLDLLKYYPMLIQFENKLSIDTKCDWELYNYIMALHFFLTYMASRDIIFSNSALSYINQLLLKPDPKYLNSTYNISLALIHTGEKELAFKILIMLLEHMQISNCEVTTTHIAIFELCVKYAIEANNYYTHIKKAITGFIMKQAEIRGIHDIKSGNLLKIIDGYIRVHLSYIETYIQNGHQASQLVNREDILGEKLNICIAFKGEILDREITDYHKRLLESAKLSQESLSSYISEMIQNIVKILLTEVYPVNSSQYASTLLKYIEILSTCEKGFTNEWLLTSISSISGTLQERMIKLIENIKTPQSYMWNAILLLEQAKEFNENEEWISRKNLINYAEAITKFEKTAESIARHMGYKINYDGIDWETSGKAQVSDAEIVEYLRTLMMGVEILSLIRIHRLEIQFLSLAQICISKLPPSPELETKLACLSLRKSITLWKEGLTELAIKSSQEFSLYTPLLDDRQSTDIFYAELWILAFRSEISFLQGKLFDSENLCKEILGKIPYSHNSKRSLILKSYILYIKSKIEILNNQQNESLQLCKDARALISDIHSSSIQNLSLMSSISENTYYKDSNDSSSRFRFLVFPYSSWSMQNLSSLLLDHISDLFQVKSQIHNSTLYLLQGIRLSLTLGIPSLYLQFRSKHTNLQRISLTDSRITQENIKEEKLHSLHPVELIQKIFPLLFEPLIGFSDSDSIDTVQRYDSFALSPQDVECLTKYINRSVLCFGLLVLGDILQVAEYYENIEFPIAEQNYYKLARSLLRPQNQGTSFKVLKSLTFKKQGALIAKQRPGKDCIEILNRAIIELGCCENFIQAFTIQKKCCKNFYISPLLAEELANCLLILSDALLRKGEKDIAMNIAKQVVLLPHTSNPTVQRHGNYILAKEMGISNWKKAFHIIKSIGVSYNTQLENLNRAAFPINNEIDLERALALIPESWNVIALSNGRGTYNDGIHLMKYIKGWEPFCVVVGGACECSHTVGLFQILEEFANIMRLSANTTSGSQQSSKRSKSSWWQKREKLNEKLENWLDDLQYKFLAQFSSLFLGKILDEDIHILVDQASKELIFNKNCENCGQKWEPAYIYSLLNAGISEFLSIEEIKYALSLINHTKLPEEFFKKLRSIKKCCQNKPISRGPTILILDGNLIHLPWESLKILRSQIVTRLPCFSFLLNRLKPKLLSVSNTFYILNPSSDLEHTQQTFEKFFLDHENWQGIIDKTPTESEFSSALQDKDLLIYCGHSSGEQYIKGDKIKDLNVKAASLLMGCSSGLFKPCGQFEPQGIVLQYLLGGCPAIIANLWDVTDRDIDRFALEFIKRISNLEPFGDALSKARKACKLPYLIGAAPVYYGIPLSLSL</sequence>
<evidence type="ECO:0000256" key="3">
    <source>
        <dbReference type="ARBA" id="ARBA00022801"/>
    </source>
</evidence>
<dbReference type="Proteomes" id="UP001162131">
    <property type="component" value="Unassembled WGS sequence"/>
</dbReference>
<comment type="catalytic activity">
    <reaction evidence="1">
        <text>All bonds known to be hydrolyzed by this endopeptidase have arginine in P1 and an acidic residue in P4. P6 is often occupied by an acidic residue or by a hydroxy-amino-acid residue, the phosphorylation of which enhances cleavage.</text>
        <dbReference type="EC" id="3.4.22.49"/>
    </reaction>
</comment>
<dbReference type="InterPro" id="IPR030397">
    <property type="entry name" value="SEPARIN_core_dom"/>
</dbReference>
<keyword evidence="4" id="KW-0159">Chromosome partition</keyword>
<organism evidence="6 7">
    <name type="scientific">Blepharisma stoltei</name>
    <dbReference type="NCBI Taxonomy" id="1481888"/>
    <lineage>
        <taxon>Eukaryota</taxon>
        <taxon>Sar</taxon>
        <taxon>Alveolata</taxon>
        <taxon>Ciliophora</taxon>
        <taxon>Postciliodesmatophora</taxon>
        <taxon>Heterotrichea</taxon>
        <taxon>Heterotrichida</taxon>
        <taxon>Blepharismidae</taxon>
        <taxon>Blepharisma</taxon>
    </lineage>
</organism>
<gene>
    <name evidence="6" type="ORF">BSTOLATCC_MIC23396</name>
</gene>
<dbReference type="PROSITE" id="PS51700">
    <property type="entry name" value="SEPARIN"/>
    <property type="match status" value="1"/>
</dbReference>
<feature type="domain" description="Peptidase C50" evidence="5">
    <location>
        <begin position="1610"/>
        <end position="1705"/>
    </location>
</feature>
<dbReference type="Pfam" id="PF03568">
    <property type="entry name" value="Separin_C"/>
    <property type="match status" value="1"/>
</dbReference>
<dbReference type="GO" id="GO:0006508">
    <property type="term" value="P:proteolysis"/>
    <property type="evidence" value="ECO:0007669"/>
    <property type="project" value="InterPro"/>
</dbReference>
<name>A0AAU9J6K9_9CILI</name>
<dbReference type="GO" id="GO:0004197">
    <property type="term" value="F:cysteine-type endopeptidase activity"/>
    <property type="evidence" value="ECO:0007669"/>
    <property type="project" value="InterPro"/>
</dbReference>
<proteinExistence type="predicted"/>
<accession>A0AAU9J6K9</accession>
<evidence type="ECO:0000313" key="7">
    <source>
        <dbReference type="Proteomes" id="UP001162131"/>
    </source>
</evidence>
<dbReference type="EMBL" id="CAJZBQ010000022">
    <property type="protein sequence ID" value="CAG9319187.1"/>
    <property type="molecule type" value="Genomic_DNA"/>
</dbReference>
<dbReference type="PANTHER" id="PTHR12792:SF0">
    <property type="entry name" value="SEPARIN"/>
    <property type="match status" value="1"/>
</dbReference>
<evidence type="ECO:0000256" key="2">
    <source>
        <dbReference type="ARBA" id="ARBA00012489"/>
    </source>
</evidence>
<dbReference type="GO" id="GO:0005634">
    <property type="term" value="C:nucleus"/>
    <property type="evidence" value="ECO:0007669"/>
    <property type="project" value="InterPro"/>
</dbReference>
<dbReference type="GO" id="GO:0005737">
    <property type="term" value="C:cytoplasm"/>
    <property type="evidence" value="ECO:0007669"/>
    <property type="project" value="TreeGrafter"/>
</dbReference>
<evidence type="ECO:0000259" key="5">
    <source>
        <dbReference type="PROSITE" id="PS51700"/>
    </source>
</evidence>
<keyword evidence="7" id="KW-1185">Reference proteome</keyword>
<evidence type="ECO:0000313" key="6">
    <source>
        <dbReference type="EMBL" id="CAG9319187.1"/>
    </source>
</evidence>
<keyword evidence="3" id="KW-0378">Hydrolase</keyword>
<dbReference type="GO" id="GO:0072686">
    <property type="term" value="C:mitotic spindle"/>
    <property type="evidence" value="ECO:0007669"/>
    <property type="project" value="TreeGrafter"/>
</dbReference>
<dbReference type="GO" id="GO:0051307">
    <property type="term" value="P:meiotic chromosome separation"/>
    <property type="evidence" value="ECO:0007669"/>
    <property type="project" value="TreeGrafter"/>
</dbReference>
<comment type="caution">
    <text evidence="6">The sequence shown here is derived from an EMBL/GenBank/DDBJ whole genome shotgun (WGS) entry which is preliminary data.</text>
</comment>
<evidence type="ECO:0000256" key="1">
    <source>
        <dbReference type="ARBA" id="ARBA00000451"/>
    </source>
</evidence>
<reference evidence="6" key="1">
    <citation type="submission" date="2021-09" db="EMBL/GenBank/DDBJ databases">
        <authorList>
            <consortium name="AG Swart"/>
            <person name="Singh M."/>
            <person name="Singh A."/>
            <person name="Seah K."/>
            <person name="Emmerich C."/>
        </authorList>
    </citation>
    <scope>NUCLEOTIDE SEQUENCE</scope>
    <source>
        <strain evidence="6">ATCC30299</strain>
    </source>
</reference>
<dbReference type="InterPro" id="IPR005314">
    <property type="entry name" value="Peptidase_C50"/>
</dbReference>
<dbReference type="PANTHER" id="PTHR12792">
    <property type="entry name" value="EXTRA SPINDLE POLES 1-RELATED"/>
    <property type="match status" value="1"/>
</dbReference>